<protein>
    <submittedName>
        <fullName evidence="1">Uncharacterized protein</fullName>
    </submittedName>
</protein>
<sequence length="83" mass="9056">MYHVVGLSTRPVFVVIASCEKRLSGRGDREGQFGTLWGSVSPLATTSSINRARQVNGVLVVGRGCERECELEGDGEEGEKKRF</sequence>
<comment type="caution">
    <text evidence="1">The sequence shown here is derived from an EMBL/GenBank/DDBJ whole genome shotgun (WGS) entry which is preliminary data.</text>
</comment>
<proteinExistence type="predicted"/>
<evidence type="ECO:0000313" key="2">
    <source>
        <dbReference type="Proteomes" id="UP001160148"/>
    </source>
</evidence>
<name>A0AAV0VNJ6_9HEMI</name>
<dbReference type="EMBL" id="CARXXK010000001">
    <property type="protein sequence ID" value="CAI6345199.1"/>
    <property type="molecule type" value="Genomic_DNA"/>
</dbReference>
<keyword evidence="2" id="KW-1185">Reference proteome</keyword>
<gene>
    <name evidence="1" type="ORF">MEUPH1_LOCUS2236</name>
</gene>
<accession>A0AAV0VNJ6</accession>
<dbReference type="Proteomes" id="UP001160148">
    <property type="component" value="Unassembled WGS sequence"/>
</dbReference>
<organism evidence="1 2">
    <name type="scientific">Macrosiphum euphorbiae</name>
    <name type="common">potato aphid</name>
    <dbReference type="NCBI Taxonomy" id="13131"/>
    <lineage>
        <taxon>Eukaryota</taxon>
        <taxon>Metazoa</taxon>
        <taxon>Ecdysozoa</taxon>
        <taxon>Arthropoda</taxon>
        <taxon>Hexapoda</taxon>
        <taxon>Insecta</taxon>
        <taxon>Pterygota</taxon>
        <taxon>Neoptera</taxon>
        <taxon>Paraneoptera</taxon>
        <taxon>Hemiptera</taxon>
        <taxon>Sternorrhyncha</taxon>
        <taxon>Aphidomorpha</taxon>
        <taxon>Aphidoidea</taxon>
        <taxon>Aphididae</taxon>
        <taxon>Macrosiphini</taxon>
        <taxon>Macrosiphum</taxon>
    </lineage>
</organism>
<evidence type="ECO:0000313" key="1">
    <source>
        <dbReference type="EMBL" id="CAI6345199.1"/>
    </source>
</evidence>
<dbReference type="AlphaFoldDB" id="A0AAV0VNJ6"/>
<reference evidence="1 2" key="1">
    <citation type="submission" date="2023-01" db="EMBL/GenBank/DDBJ databases">
        <authorList>
            <person name="Whitehead M."/>
        </authorList>
    </citation>
    <scope>NUCLEOTIDE SEQUENCE [LARGE SCALE GENOMIC DNA]</scope>
</reference>